<dbReference type="KEGG" id="hlm:DV707_12735"/>
<evidence type="ECO:0000313" key="2">
    <source>
        <dbReference type="EMBL" id="QCC48460.1"/>
    </source>
</evidence>
<name>A0A1H5YGG5_9EURY</name>
<evidence type="ECO:0008006" key="6">
    <source>
        <dbReference type="Google" id="ProtNLM"/>
    </source>
</evidence>
<sequence length="174" mass="19042">MSSITGETRSQSVESQLFRYGSVLSAALALGVLLYLRELSTAFSRTPRIFPSVVIHIGIVAAVGLVVKEVITRLVKPDLLASTDDEVMRHLIGSASAFPLPVRVKRLVMMGLWTAVFFAFGTFNVLLAVVFCYVGAAYSLGVRDPKRLGLSTVTLFAFVYVVFGILIRIPLRLF</sequence>
<keyword evidence="1" id="KW-1133">Transmembrane helix</keyword>
<gene>
    <name evidence="2" type="ORF">DV707_12735</name>
    <name evidence="3" type="ORF">SAMN04488133_1584</name>
</gene>
<dbReference type="Proteomes" id="UP000236740">
    <property type="component" value="Unassembled WGS sequence"/>
</dbReference>
<keyword evidence="1" id="KW-0472">Membrane</keyword>
<proteinExistence type="predicted"/>
<dbReference type="Proteomes" id="UP000296733">
    <property type="component" value="Chromosome"/>
</dbReference>
<keyword evidence="4" id="KW-1185">Reference proteome</keyword>
<organism evidence="3 4">
    <name type="scientific">Halobellus limi</name>
    <dbReference type="NCBI Taxonomy" id="699433"/>
    <lineage>
        <taxon>Archaea</taxon>
        <taxon>Methanobacteriati</taxon>
        <taxon>Methanobacteriota</taxon>
        <taxon>Stenosarchaea group</taxon>
        <taxon>Halobacteria</taxon>
        <taxon>Halobacteriales</taxon>
        <taxon>Haloferacaceae</taxon>
        <taxon>Halobellus</taxon>
    </lineage>
</organism>
<evidence type="ECO:0000313" key="3">
    <source>
        <dbReference type="EMBL" id="SEG23173.1"/>
    </source>
</evidence>
<feature type="transmembrane region" description="Helical" evidence="1">
    <location>
        <begin position="111"/>
        <end position="136"/>
    </location>
</feature>
<evidence type="ECO:0000256" key="1">
    <source>
        <dbReference type="SAM" id="Phobius"/>
    </source>
</evidence>
<feature type="transmembrane region" description="Helical" evidence="1">
    <location>
        <begin position="148"/>
        <end position="171"/>
    </location>
</feature>
<feature type="transmembrane region" description="Helical" evidence="1">
    <location>
        <begin position="17"/>
        <end position="36"/>
    </location>
</feature>
<dbReference type="AlphaFoldDB" id="A0A1H5YGG5"/>
<feature type="transmembrane region" description="Helical" evidence="1">
    <location>
        <begin position="48"/>
        <end position="67"/>
    </location>
</feature>
<accession>A0A1H5YGG5</accession>
<reference evidence="2 5" key="2">
    <citation type="journal article" date="2019" name="Nat. Commun.">
        <title>A new type of DNA phosphorothioation-based antiviral system in archaea.</title>
        <authorList>
            <person name="Xiong L."/>
            <person name="Liu S."/>
            <person name="Chen S."/>
            <person name="Xiao Y."/>
            <person name="Zhu B."/>
            <person name="Gao Y."/>
            <person name="Zhang Y."/>
            <person name="Chen B."/>
            <person name="Luo J."/>
            <person name="Deng Z."/>
            <person name="Chen X."/>
            <person name="Wang L."/>
            <person name="Chen S."/>
        </authorList>
    </citation>
    <scope>NUCLEOTIDE SEQUENCE [LARGE SCALE GENOMIC DNA]</scope>
    <source>
        <strain evidence="2 5">CGMCC 1.10331</strain>
    </source>
</reference>
<protein>
    <recommendedName>
        <fullName evidence="6">Tripartite tricarboxylate transporter TctB family protein</fullName>
    </recommendedName>
</protein>
<keyword evidence="1" id="KW-0812">Transmembrane</keyword>
<evidence type="ECO:0000313" key="5">
    <source>
        <dbReference type="Proteomes" id="UP000296733"/>
    </source>
</evidence>
<dbReference type="EMBL" id="CP031311">
    <property type="protein sequence ID" value="QCC48460.1"/>
    <property type="molecule type" value="Genomic_DNA"/>
</dbReference>
<reference evidence="3 4" key="1">
    <citation type="submission" date="2016-10" db="EMBL/GenBank/DDBJ databases">
        <authorList>
            <person name="de Groot N.N."/>
        </authorList>
    </citation>
    <scope>NUCLEOTIDE SEQUENCE [LARGE SCALE GENOMIC DNA]</scope>
    <source>
        <strain evidence="3 4">CGMCC 1.10331</strain>
    </source>
</reference>
<evidence type="ECO:0000313" key="4">
    <source>
        <dbReference type="Proteomes" id="UP000236740"/>
    </source>
</evidence>
<dbReference type="EMBL" id="FNVN01000002">
    <property type="protein sequence ID" value="SEG23173.1"/>
    <property type="molecule type" value="Genomic_DNA"/>
</dbReference>